<comment type="caution">
    <text evidence="2">The sequence shown here is derived from an EMBL/GenBank/DDBJ whole genome shotgun (WGS) entry which is preliminary data.</text>
</comment>
<feature type="region of interest" description="Disordered" evidence="1">
    <location>
        <begin position="1"/>
        <end position="27"/>
    </location>
</feature>
<protein>
    <submittedName>
        <fullName evidence="2">Uncharacterized protein</fullName>
    </submittedName>
</protein>
<evidence type="ECO:0000256" key="1">
    <source>
        <dbReference type="SAM" id="MobiDB-lite"/>
    </source>
</evidence>
<reference evidence="2 3" key="1">
    <citation type="submission" date="2024-01" db="EMBL/GenBank/DDBJ databases">
        <title>The genomes of 5 underutilized Papilionoideae crops provide insights into root nodulation and disease resistanc.</title>
        <authorList>
            <person name="Jiang F."/>
        </authorList>
    </citation>
    <scope>NUCLEOTIDE SEQUENCE [LARGE SCALE GENOMIC DNA]</scope>
    <source>
        <strain evidence="2">DUOXIRENSHENG_FW03</strain>
        <tissue evidence="2">Leaves</tissue>
    </source>
</reference>
<gene>
    <name evidence="2" type="ORF">VNO78_03410</name>
</gene>
<evidence type="ECO:0000313" key="2">
    <source>
        <dbReference type="EMBL" id="KAK7411965.1"/>
    </source>
</evidence>
<proteinExistence type="predicted"/>
<dbReference type="Proteomes" id="UP001386955">
    <property type="component" value="Unassembled WGS sequence"/>
</dbReference>
<dbReference type="AlphaFoldDB" id="A0AAN9TDZ1"/>
<dbReference type="EMBL" id="JAYMYS010000001">
    <property type="protein sequence ID" value="KAK7411965.1"/>
    <property type="molecule type" value="Genomic_DNA"/>
</dbReference>
<accession>A0AAN9TDZ1</accession>
<name>A0AAN9TDZ1_PSOTE</name>
<sequence>MEAHKEKMEQVQKEEEKKIGSEKISNEENEIKGDTVIKRVIGDNQRAQTPHDVLVFSRCVPKVDSSLQ</sequence>
<organism evidence="2 3">
    <name type="scientific">Psophocarpus tetragonolobus</name>
    <name type="common">Winged bean</name>
    <name type="synonym">Dolichos tetragonolobus</name>
    <dbReference type="NCBI Taxonomy" id="3891"/>
    <lineage>
        <taxon>Eukaryota</taxon>
        <taxon>Viridiplantae</taxon>
        <taxon>Streptophyta</taxon>
        <taxon>Embryophyta</taxon>
        <taxon>Tracheophyta</taxon>
        <taxon>Spermatophyta</taxon>
        <taxon>Magnoliopsida</taxon>
        <taxon>eudicotyledons</taxon>
        <taxon>Gunneridae</taxon>
        <taxon>Pentapetalae</taxon>
        <taxon>rosids</taxon>
        <taxon>fabids</taxon>
        <taxon>Fabales</taxon>
        <taxon>Fabaceae</taxon>
        <taxon>Papilionoideae</taxon>
        <taxon>50 kb inversion clade</taxon>
        <taxon>NPAAA clade</taxon>
        <taxon>indigoferoid/millettioid clade</taxon>
        <taxon>Phaseoleae</taxon>
        <taxon>Psophocarpus</taxon>
    </lineage>
</organism>
<keyword evidence="3" id="KW-1185">Reference proteome</keyword>
<evidence type="ECO:0000313" key="3">
    <source>
        <dbReference type="Proteomes" id="UP001386955"/>
    </source>
</evidence>